<name>A0ABQ3KHW0_9PSEU</name>
<accession>A0ABQ3KHW0</accession>
<feature type="transmembrane region" description="Helical" evidence="1">
    <location>
        <begin position="20"/>
        <end position="39"/>
    </location>
</feature>
<dbReference type="EMBL" id="BNAW01000026">
    <property type="protein sequence ID" value="GHG26515.1"/>
    <property type="molecule type" value="Genomic_DNA"/>
</dbReference>
<comment type="caution">
    <text evidence="2">The sequence shown here is derived from an EMBL/GenBank/DDBJ whole genome shotgun (WGS) entry which is preliminary data.</text>
</comment>
<protein>
    <submittedName>
        <fullName evidence="2">Uncharacterized protein</fullName>
    </submittedName>
</protein>
<organism evidence="2 3">
    <name type="scientific">Amycolatopsis bullii</name>
    <dbReference type="NCBI Taxonomy" id="941987"/>
    <lineage>
        <taxon>Bacteria</taxon>
        <taxon>Bacillati</taxon>
        <taxon>Actinomycetota</taxon>
        <taxon>Actinomycetes</taxon>
        <taxon>Pseudonocardiales</taxon>
        <taxon>Pseudonocardiaceae</taxon>
        <taxon>Amycolatopsis</taxon>
    </lineage>
</organism>
<keyword evidence="1" id="KW-1133">Transmembrane helix</keyword>
<dbReference type="Proteomes" id="UP000649955">
    <property type="component" value="Unassembled WGS sequence"/>
</dbReference>
<evidence type="ECO:0000313" key="2">
    <source>
        <dbReference type="EMBL" id="GHG26515.1"/>
    </source>
</evidence>
<dbReference type="RefSeq" id="WP_191313959.1">
    <property type="nucleotide sequence ID" value="NZ_BNAW01000026.1"/>
</dbReference>
<sequence length="85" mass="8829">MRTRERGPCALVAGDEPFPVPGTGAIVVTILLWLGIFLFEGAQLPGLLAILAGTGLSLDSVVGGARVFRLDLRLSVAVGEATGRR</sequence>
<evidence type="ECO:0000256" key="1">
    <source>
        <dbReference type="SAM" id="Phobius"/>
    </source>
</evidence>
<evidence type="ECO:0000313" key="3">
    <source>
        <dbReference type="Proteomes" id="UP000649955"/>
    </source>
</evidence>
<proteinExistence type="predicted"/>
<keyword evidence="3" id="KW-1185">Reference proteome</keyword>
<keyword evidence="1" id="KW-0472">Membrane</keyword>
<reference evidence="3" key="1">
    <citation type="journal article" date="2019" name="Int. J. Syst. Evol. Microbiol.">
        <title>The Global Catalogue of Microorganisms (GCM) 10K type strain sequencing project: providing services to taxonomists for standard genome sequencing and annotation.</title>
        <authorList>
            <consortium name="The Broad Institute Genomics Platform"/>
            <consortium name="The Broad Institute Genome Sequencing Center for Infectious Disease"/>
            <person name="Wu L."/>
            <person name="Ma J."/>
        </authorList>
    </citation>
    <scope>NUCLEOTIDE SEQUENCE [LARGE SCALE GENOMIC DNA]</scope>
    <source>
        <strain evidence="3">CGMCC 4.7680</strain>
    </source>
</reference>
<feature type="transmembrane region" description="Helical" evidence="1">
    <location>
        <begin position="46"/>
        <end position="68"/>
    </location>
</feature>
<keyword evidence="1" id="KW-0812">Transmembrane</keyword>
<gene>
    <name evidence="2" type="ORF">GCM10017567_52210</name>
</gene>